<organism evidence="2 3">
    <name type="scientific">Paracandidimonas soli</name>
    <dbReference type="NCBI Taxonomy" id="1917182"/>
    <lineage>
        <taxon>Bacteria</taxon>
        <taxon>Pseudomonadati</taxon>
        <taxon>Pseudomonadota</taxon>
        <taxon>Betaproteobacteria</taxon>
        <taxon>Burkholderiales</taxon>
        <taxon>Alcaligenaceae</taxon>
        <taxon>Paracandidimonas</taxon>
    </lineage>
</organism>
<accession>A0A4R3ULQ6</accession>
<evidence type="ECO:0000256" key="1">
    <source>
        <dbReference type="SAM" id="Coils"/>
    </source>
</evidence>
<comment type="caution">
    <text evidence="2">The sequence shown here is derived from an EMBL/GenBank/DDBJ whole genome shotgun (WGS) entry which is preliminary data.</text>
</comment>
<gene>
    <name evidence="2" type="ORF">EV686_1173</name>
</gene>
<keyword evidence="1" id="KW-0175">Coiled coil</keyword>
<protein>
    <submittedName>
        <fullName evidence="2">Uncharacterized protein</fullName>
    </submittedName>
</protein>
<dbReference type="RefSeq" id="WP_132478384.1">
    <property type="nucleotide sequence ID" value="NZ_JBHRVM010000001.1"/>
</dbReference>
<dbReference type="AlphaFoldDB" id="A0A4R3ULQ6"/>
<keyword evidence="3" id="KW-1185">Reference proteome</keyword>
<evidence type="ECO:0000313" key="2">
    <source>
        <dbReference type="EMBL" id="TCU91607.1"/>
    </source>
</evidence>
<dbReference type="EMBL" id="SMBX01000017">
    <property type="protein sequence ID" value="TCU91607.1"/>
    <property type="molecule type" value="Genomic_DNA"/>
</dbReference>
<feature type="coiled-coil region" evidence="1">
    <location>
        <begin position="56"/>
        <end position="90"/>
    </location>
</feature>
<name>A0A4R3ULQ6_9BURK</name>
<evidence type="ECO:0000313" key="3">
    <source>
        <dbReference type="Proteomes" id="UP000294692"/>
    </source>
</evidence>
<proteinExistence type="predicted"/>
<sequence>MIDAISGAIAGLRTAVDMTKVAVDTRDAIKIGEAKSALIERLLDVQNACLALQESNAALAQDKHLLAQEKRELEAQIVQMRDQANRLAQYERMHTPAGSIVFVDKTTKGSPDGAVYACASCMDEGKVSTLQPIFRGNQLTCPVHGTFGLNTEPQRGPMGMLFPKK</sequence>
<reference evidence="2 3" key="1">
    <citation type="submission" date="2019-03" db="EMBL/GenBank/DDBJ databases">
        <title>Genomic Encyclopedia of Type Strains, Phase IV (KMG-IV): sequencing the most valuable type-strain genomes for metagenomic binning, comparative biology and taxonomic classification.</title>
        <authorList>
            <person name="Goeker M."/>
        </authorList>
    </citation>
    <scope>NUCLEOTIDE SEQUENCE [LARGE SCALE GENOMIC DNA]</scope>
    <source>
        <strain evidence="2 3">DSM 100048</strain>
    </source>
</reference>
<dbReference type="Proteomes" id="UP000294692">
    <property type="component" value="Unassembled WGS sequence"/>
</dbReference>